<dbReference type="EMBL" id="JACOPQ010000005">
    <property type="protein sequence ID" value="MBC5737085.1"/>
    <property type="molecule type" value="Genomic_DNA"/>
</dbReference>
<evidence type="ECO:0000313" key="3">
    <source>
        <dbReference type="Proteomes" id="UP000607645"/>
    </source>
</evidence>
<evidence type="ECO:0000259" key="1">
    <source>
        <dbReference type="PROSITE" id="PS50943"/>
    </source>
</evidence>
<dbReference type="GO" id="GO:0003677">
    <property type="term" value="F:DNA binding"/>
    <property type="evidence" value="ECO:0007669"/>
    <property type="project" value="InterPro"/>
</dbReference>
<reference evidence="2" key="1">
    <citation type="submission" date="2020-08" db="EMBL/GenBank/DDBJ databases">
        <title>Genome public.</title>
        <authorList>
            <person name="Liu C."/>
            <person name="Sun Q."/>
        </authorList>
    </citation>
    <scope>NUCLEOTIDE SEQUENCE</scope>
    <source>
        <strain evidence="2">NSJ-52</strain>
    </source>
</reference>
<dbReference type="Proteomes" id="UP000607645">
    <property type="component" value="Unassembled WGS sequence"/>
</dbReference>
<name>A0A8J6JMW5_9FIRM</name>
<proteinExistence type="predicted"/>
<dbReference type="SUPFAM" id="SSF47413">
    <property type="entry name" value="lambda repressor-like DNA-binding domains"/>
    <property type="match status" value="1"/>
</dbReference>
<dbReference type="RefSeq" id="WP_155151332.1">
    <property type="nucleotide sequence ID" value="NZ_JACOPQ010000005.1"/>
</dbReference>
<dbReference type="Gene3D" id="1.10.260.40">
    <property type="entry name" value="lambda repressor-like DNA-binding domains"/>
    <property type="match status" value="1"/>
</dbReference>
<dbReference type="Pfam" id="PF01381">
    <property type="entry name" value="HTH_3"/>
    <property type="match status" value="1"/>
</dbReference>
<organism evidence="2 3">
    <name type="scientific">Lawsonibacter faecis</name>
    <dbReference type="NCBI Taxonomy" id="2763052"/>
    <lineage>
        <taxon>Bacteria</taxon>
        <taxon>Bacillati</taxon>
        <taxon>Bacillota</taxon>
        <taxon>Clostridia</taxon>
        <taxon>Eubacteriales</taxon>
        <taxon>Oscillospiraceae</taxon>
        <taxon>Lawsonibacter</taxon>
    </lineage>
</organism>
<dbReference type="PROSITE" id="PS50943">
    <property type="entry name" value="HTH_CROC1"/>
    <property type="match status" value="1"/>
</dbReference>
<dbReference type="SMART" id="SM00530">
    <property type="entry name" value="HTH_XRE"/>
    <property type="match status" value="1"/>
</dbReference>
<accession>A0A8J6JMW5</accession>
<sequence>MFFDVFKTLCEKKGVSCKRAAEDMGLSNSIATKWKKTGAMPQGETLNKIAAYFGVSVDYLLGDEQAGLYDERGIENTDIRMIARAGRKMTPEQAENLRKYAQYMFPEAFGNDDA</sequence>
<evidence type="ECO:0000313" key="2">
    <source>
        <dbReference type="EMBL" id="MBC5737085.1"/>
    </source>
</evidence>
<comment type="caution">
    <text evidence="2">The sequence shown here is derived from an EMBL/GenBank/DDBJ whole genome shotgun (WGS) entry which is preliminary data.</text>
</comment>
<keyword evidence="3" id="KW-1185">Reference proteome</keyword>
<dbReference type="CDD" id="cd00093">
    <property type="entry name" value="HTH_XRE"/>
    <property type="match status" value="1"/>
</dbReference>
<dbReference type="AlphaFoldDB" id="A0A8J6JMW5"/>
<dbReference type="InterPro" id="IPR010982">
    <property type="entry name" value="Lambda_DNA-bd_dom_sf"/>
</dbReference>
<feature type="domain" description="HTH cro/C1-type" evidence="1">
    <location>
        <begin position="6"/>
        <end position="60"/>
    </location>
</feature>
<dbReference type="InterPro" id="IPR001387">
    <property type="entry name" value="Cro/C1-type_HTH"/>
</dbReference>
<protein>
    <submittedName>
        <fullName evidence="2">Helix-turn-helix transcriptional regulator</fullName>
    </submittedName>
</protein>
<gene>
    <name evidence="2" type="ORF">H8S62_08670</name>
</gene>